<feature type="region of interest" description="Disordered" evidence="1">
    <location>
        <begin position="1"/>
        <end position="23"/>
    </location>
</feature>
<reference evidence="2" key="3">
    <citation type="submission" date="2025-08" db="UniProtKB">
        <authorList>
            <consortium name="Ensembl"/>
        </authorList>
    </citation>
    <scope>IDENTIFICATION</scope>
</reference>
<keyword evidence="3" id="KW-1185">Reference proteome</keyword>
<dbReference type="AlphaFoldDB" id="F7AL14"/>
<evidence type="ECO:0000313" key="3">
    <source>
        <dbReference type="Proteomes" id="UP000008144"/>
    </source>
</evidence>
<feature type="region of interest" description="Disordered" evidence="1">
    <location>
        <begin position="115"/>
        <end position="147"/>
    </location>
</feature>
<feature type="compositionally biased region" description="Polar residues" evidence="1">
    <location>
        <begin position="14"/>
        <end position="23"/>
    </location>
</feature>
<evidence type="ECO:0000256" key="1">
    <source>
        <dbReference type="SAM" id="MobiDB-lite"/>
    </source>
</evidence>
<dbReference type="HOGENOM" id="CLU_428707_0_0_1"/>
<feature type="region of interest" description="Disordered" evidence="1">
    <location>
        <begin position="286"/>
        <end position="313"/>
    </location>
</feature>
<organism evidence="2 3">
    <name type="scientific">Ciona intestinalis</name>
    <name type="common">Transparent sea squirt</name>
    <name type="synonym">Ascidia intestinalis</name>
    <dbReference type="NCBI Taxonomy" id="7719"/>
    <lineage>
        <taxon>Eukaryota</taxon>
        <taxon>Metazoa</taxon>
        <taxon>Chordata</taxon>
        <taxon>Tunicata</taxon>
        <taxon>Ascidiacea</taxon>
        <taxon>Phlebobranchia</taxon>
        <taxon>Cionidae</taxon>
        <taxon>Ciona</taxon>
    </lineage>
</organism>
<reference evidence="2" key="2">
    <citation type="journal article" date="2008" name="Genome Biol.">
        <title>Improved genome assembly and evidence-based global gene model set for the chordate Ciona intestinalis: new insight into intron and operon populations.</title>
        <authorList>
            <person name="Satou Y."/>
            <person name="Mineta K."/>
            <person name="Ogasawara M."/>
            <person name="Sasakura Y."/>
            <person name="Shoguchi E."/>
            <person name="Ueno K."/>
            <person name="Yamada L."/>
            <person name="Matsumoto J."/>
            <person name="Wasserscheid J."/>
            <person name="Dewar K."/>
            <person name="Wiley G.B."/>
            <person name="Macmil S.L."/>
            <person name="Roe B.A."/>
            <person name="Zeller R.W."/>
            <person name="Hastings K.E."/>
            <person name="Lemaire P."/>
            <person name="Lindquist E."/>
            <person name="Endo T."/>
            <person name="Hotta K."/>
            <person name="Inaba K."/>
        </authorList>
    </citation>
    <scope>NUCLEOTIDE SEQUENCE [LARGE SCALE GENOMIC DNA]</scope>
    <source>
        <strain evidence="2">wild type</strain>
    </source>
</reference>
<evidence type="ECO:0000313" key="2">
    <source>
        <dbReference type="Ensembl" id="ENSCINP00000022990.2"/>
    </source>
</evidence>
<accession>F7AL14</accession>
<dbReference type="EMBL" id="EAAA01002104">
    <property type="status" value="NOT_ANNOTATED_CDS"/>
    <property type="molecule type" value="Genomic_DNA"/>
</dbReference>
<dbReference type="Proteomes" id="UP000008144">
    <property type="component" value="Chromosome 5"/>
</dbReference>
<sequence>MPVATGPTKEHTNHLSNSDAVSRTISSTHVTQCSVEMSKGCSQTYEQYDDSIYFTRHSDSFFQLPTDGHLSPPGAMGQPHSSHLAAGFDTREFPRRRLMTATEMEVEAIRASPTPCVAPRKSDSPTRKRLRTSSCNELPGYHGNSRPIEQDHLRRRVSTLKKRVSQQPTITGSDGEHFSLVDSIHHVTSSPNNLDLTTPHSSYYEPPGLDNYDITHTINDGHRNYDIPVASNDEIGRNTPVPRGDSPMNVEDFISSLNEGVPPQCMNPSVGEAMLLDENSIEHSYSNHGYERSRTNTQLPQQPPTNPRRYDSTHHRHPVVIGMDRMQYTSALPISVPVTMTTVPYHGYSGNPRTHPGPCSIPPRVVAFPTQTAPVLSTCTRPPMNLQPPPQQPQHIAPYPYHDMHHIYPTNHLPFPTVPISRPTTHPHLNSTRPTHVDHLVSTIGGNQRAIYPLPTISGQNRPISSTQPVPPQLFGYRGNILYREGQCGGLPSRQRTVPVGQSTYPHHVFTYGDASRAHYIRNRQMPIPYPGNLQAEHPRINEDAVPVGGAAQPPRAVAMPTTFMPAVPALYHHDYSVDGHSAQNGHRGAASSAVHAPSLHSHPIVMSPWNVPQVIPPLPQFLAFPLPTLPGFMFNPFM</sequence>
<protein>
    <submittedName>
        <fullName evidence="2">Uncharacterized protein</fullName>
    </submittedName>
</protein>
<reference evidence="2" key="4">
    <citation type="submission" date="2025-09" db="UniProtKB">
        <authorList>
            <consortium name="Ensembl"/>
        </authorList>
    </citation>
    <scope>IDENTIFICATION</scope>
</reference>
<dbReference type="GeneTree" id="ENSGT00660000097314"/>
<reference evidence="3" key="1">
    <citation type="journal article" date="2002" name="Science">
        <title>The draft genome of Ciona intestinalis: insights into chordate and vertebrate origins.</title>
        <authorList>
            <person name="Dehal P."/>
            <person name="Satou Y."/>
            <person name="Campbell R.K."/>
            <person name="Chapman J."/>
            <person name="Degnan B."/>
            <person name="De Tomaso A."/>
            <person name="Davidson B."/>
            <person name="Di Gregorio A."/>
            <person name="Gelpke M."/>
            <person name="Goodstein D.M."/>
            <person name="Harafuji N."/>
            <person name="Hastings K.E."/>
            <person name="Ho I."/>
            <person name="Hotta K."/>
            <person name="Huang W."/>
            <person name="Kawashima T."/>
            <person name="Lemaire P."/>
            <person name="Martinez D."/>
            <person name="Meinertzhagen I.A."/>
            <person name="Necula S."/>
            <person name="Nonaka M."/>
            <person name="Putnam N."/>
            <person name="Rash S."/>
            <person name="Saiga H."/>
            <person name="Satake M."/>
            <person name="Terry A."/>
            <person name="Yamada L."/>
            <person name="Wang H.G."/>
            <person name="Awazu S."/>
            <person name="Azumi K."/>
            <person name="Boore J."/>
            <person name="Branno M."/>
            <person name="Chin-Bow S."/>
            <person name="DeSantis R."/>
            <person name="Doyle S."/>
            <person name="Francino P."/>
            <person name="Keys D.N."/>
            <person name="Haga S."/>
            <person name="Hayashi H."/>
            <person name="Hino K."/>
            <person name="Imai K.S."/>
            <person name="Inaba K."/>
            <person name="Kano S."/>
            <person name="Kobayashi K."/>
            <person name="Kobayashi M."/>
            <person name="Lee B.I."/>
            <person name="Makabe K.W."/>
            <person name="Manohar C."/>
            <person name="Matassi G."/>
            <person name="Medina M."/>
            <person name="Mochizuki Y."/>
            <person name="Mount S."/>
            <person name="Morishita T."/>
            <person name="Miura S."/>
            <person name="Nakayama A."/>
            <person name="Nishizaka S."/>
            <person name="Nomoto H."/>
            <person name="Ohta F."/>
            <person name="Oishi K."/>
            <person name="Rigoutsos I."/>
            <person name="Sano M."/>
            <person name="Sasaki A."/>
            <person name="Sasakura Y."/>
            <person name="Shoguchi E."/>
            <person name="Shin-i T."/>
            <person name="Spagnuolo A."/>
            <person name="Stainier D."/>
            <person name="Suzuki M.M."/>
            <person name="Tassy O."/>
            <person name="Takatori N."/>
            <person name="Tokuoka M."/>
            <person name="Yagi K."/>
            <person name="Yoshizaki F."/>
            <person name="Wada S."/>
            <person name="Zhang C."/>
            <person name="Hyatt P.D."/>
            <person name="Larimer F."/>
            <person name="Detter C."/>
            <person name="Doggett N."/>
            <person name="Glavina T."/>
            <person name="Hawkins T."/>
            <person name="Richardson P."/>
            <person name="Lucas S."/>
            <person name="Kohara Y."/>
            <person name="Levine M."/>
            <person name="Satoh N."/>
            <person name="Rokhsar D.S."/>
        </authorList>
    </citation>
    <scope>NUCLEOTIDE SEQUENCE [LARGE SCALE GENOMIC DNA]</scope>
</reference>
<dbReference type="Ensembl" id="ENSCINT00000023236.2">
    <property type="protein sequence ID" value="ENSCINP00000022990.2"/>
    <property type="gene ID" value="ENSCING00000012272.2"/>
</dbReference>
<dbReference type="InParanoid" id="F7AL14"/>
<name>F7AL14_CIOIN</name>
<proteinExistence type="predicted"/>